<dbReference type="Pfam" id="PF03466">
    <property type="entry name" value="LysR_substrate"/>
    <property type="match status" value="1"/>
</dbReference>
<evidence type="ECO:0000256" key="2">
    <source>
        <dbReference type="ARBA" id="ARBA00023015"/>
    </source>
</evidence>
<keyword evidence="7" id="KW-1185">Reference proteome</keyword>
<feature type="domain" description="HTH lysR-type" evidence="5">
    <location>
        <begin position="4"/>
        <end position="62"/>
    </location>
</feature>
<organism evidence="6 7">
    <name type="scientific">Arthrobacter cavernae</name>
    <dbReference type="NCBI Taxonomy" id="2817681"/>
    <lineage>
        <taxon>Bacteria</taxon>
        <taxon>Bacillati</taxon>
        <taxon>Actinomycetota</taxon>
        <taxon>Actinomycetes</taxon>
        <taxon>Micrococcales</taxon>
        <taxon>Micrococcaceae</taxon>
        <taxon>Arthrobacter</taxon>
    </lineage>
</organism>
<dbReference type="Gene3D" id="1.10.10.10">
    <property type="entry name" value="Winged helix-like DNA-binding domain superfamily/Winged helix DNA-binding domain"/>
    <property type="match status" value="1"/>
</dbReference>
<sequence length="305" mass="32822">MGEFTLRQLEYFVAVLEHGSLTEAAKQSNISQAGASMAIAQLEKSLGMDLLIRTRSKKVAPTAAGQELGTRARRILAEAAELPAALNDGRDQMRGRVAIGCMTAISPRIIPQLLGRISRRWPDIRLEFVEGPAEELQHAVADGTLDLALVYSLQAVADVDLLVLTESRPHFMLAATHPLAARDSLRFADLAQEDVILLDVPPSAERVISMFRAAGVEPRVRWRSVVAETIRGIVASGQACSVTHVWPGMVPNYLGANIRLVPITDETPPNRLVAAVAPGVRRPRRVEEVIATAKDLASAAGPGDG</sequence>
<dbReference type="InterPro" id="IPR036388">
    <property type="entry name" value="WH-like_DNA-bd_sf"/>
</dbReference>
<evidence type="ECO:0000256" key="3">
    <source>
        <dbReference type="ARBA" id="ARBA00023125"/>
    </source>
</evidence>
<dbReference type="Pfam" id="PF00126">
    <property type="entry name" value="HTH_1"/>
    <property type="match status" value="1"/>
</dbReference>
<dbReference type="GO" id="GO:0003700">
    <property type="term" value="F:DNA-binding transcription factor activity"/>
    <property type="evidence" value="ECO:0007669"/>
    <property type="project" value="InterPro"/>
</dbReference>
<keyword evidence="2" id="KW-0805">Transcription regulation</keyword>
<dbReference type="PROSITE" id="PS50931">
    <property type="entry name" value="HTH_LYSR"/>
    <property type="match status" value="1"/>
</dbReference>
<dbReference type="RefSeq" id="WP_207615974.1">
    <property type="nucleotide sequence ID" value="NZ_JAFNLL010000018.1"/>
</dbReference>
<gene>
    <name evidence="6" type="ORF">J1902_09300</name>
</gene>
<protein>
    <submittedName>
        <fullName evidence="6">LysR family transcriptional regulator</fullName>
    </submittedName>
</protein>
<dbReference type="GO" id="GO:0032993">
    <property type="term" value="C:protein-DNA complex"/>
    <property type="evidence" value="ECO:0007669"/>
    <property type="project" value="TreeGrafter"/>
</dbReference>
<comment type="caution">
    <text evidence="6">The sequence shown here is derived from an EMBL/GenBank/DDBJ whole genome shotgun (WGS) entry which is preliminary data.</text>
</comment>
<dbReference type="SUPFAM" id="SSF46785">
    <property type="entry name" value="Winged helix' DNA-binding domain"/>
    <property type="match status" value="1"/>
</dbReference>
<dbReference type="InterPro" id="IPR036390">
    <property type="entry name" value="WH_DNA-bd_sf"/>
</dbReference>
<evidence type="ECO:0000256" key="4">
    <source>
        <dbReference type="ARBA" id="ARBA00023163"/>
    </source>
</evidence>
<evidence type="ECO:0000259" key="5">
    <source>
        <dbReference type="PROSITE" id="PS50931"/>
    </source>
</evidence>
<dbReference type="InterPro" id="IPR005119">
    <property type="entry name" value="LysR_subst-bd"/>
</dbReference>
<dbReference type="PRINTS" id="PR00039">
    <property type="entry name" value="HTHLYSR"/>
</dbReference>
<proteinExistence type="inferred from homology"/>
<dbReference type="InterPro" id="IPR000847">
    <property type="entry name" value="LysR_HTH_N"/>
</dbReference>
<name>A0A939KJ09_9MICC</name>
<evidence type="ECO:0000256" key="1">
    <source>
        <dbReference type="ARBA" id="ARBA00009437"/>
    </source>
</evidence>
<dbReference type="EMBL" id="JAFNLL010000018">
    <property type="protein sequence ID" value="MBO1268167.1"/>
    <property type="molecule type" value="Genomic_DNA"/>
</dbReference>
<dbReference type="Gene3D" id="3.40.190.10">
    <property type="entry name" value="Periplasmic binding protein-like II"/>
    <property type="match status" value="2"/>
</dbReference>
<dbReference type="SUPFAM" id="SSF53850">
    <property type="entry name" value="Periplasmic binding protein-like II"/>
    <property type="match status" value="1"/>
</dbReference>
<reference evidence="6" key="1">
    <citation type="submission" date="2021-03" db="EMBL/GenBank/DDBJ databases">
        <title>A new species, PO-11, isolated from a karst cave deposit.</title>
        <authorList>
            <person name="Zhaoxiaoyong W."/>
        </authorList>
    </citation>
    <scope>NUCLEOTIDE SEQUENCE</scope>
    <source>
        <strain evidence="6">PO-11</strain>
    </source>
</reference>
<keyword evidence="3" id="KW-0238">DNA-binding</keyword>
<evidence type="ECO:0000313" key="7">
    <source>
        <dbReference type="Proteomes" id="UP000664164"/>
    </source>
</evidence>
<dbReference type="AlphaFoldDB" id="A0A939KJ09"/>
<dbReference type="PANTHER" id="PTHR30346">
    <property type="entry name" value="TRANSCRIPTIONAL DUAL REGULATOR HCAR-RELATED"/>
    <property type="match status" value="1"/>
</dbReference>
<dbReference type="GO" id="GO:0003677">
    <property type="term" value="F:DNA binding"/>
    <property type="evidence" value="ECO:0007669"/>
    <property type="project" value="UniProtKB-KW"/>
</dbReference>
<accession>A0A939KJ09</accession>
<comment type="similarity">
    <text evidence="1">Belongs to the LysR transcriptional regulatory family.</text>
</comment>
<dbReference type="FunFam" id="1.10.10.10:FF:000001">
    <property type="entry name" value="LysR family transcriptional regulator"/>
    <property type="match status" value="1"/>
</dbReference>
<dbReference type="PANTHER" id="PTHR30346:SF0">
    <property type="entry name" value="HCA OPERON TRANSCRIPTIONAL ACTIVATOR HCAR"/>
    <property type="match status" value="1"/>
</dbReference>
<keyword evidence="4" id="KW-0804">Transcription</keyword>
<dbReference type="Proteomes" id="UP000664164">
    <property type="component" value="Unassembled WGS sequence"/>
</dbReference>
<evidence type="ECO:0000313" key="6">
    <source>
        <dbReference type="EMBL" id="MBO1268167.1"/>
    </source>
</evidence>